<evidence type="ECO:0000313" key="2">
    <source>
        <dbReference type="Proteomes" id="UP001292368"/>
    </source>
</evidence>
<dbReference type="InterPro" id="IPR051805">
    <property type="entry name" value="Dehydratase_Activator_Redct"/>
</dbReference>
<accession>A0AAW9IM00</accession>
<reference evidence="1" key="1">
    <citation type="submission" date="2019-11" db="EMBL/GenBank/DDBJ databases">
        <title>Characterization of Clostridium perfringens isolates from swine manure treated agricultural soils.</title>
        <authorList>
            <person name="Wushke S.T."/>
        </authorList>
    </citation>
    <scope>NUCLEOTIDE SEQUENCE</scope>
    <source>
        <strain evidence="1">V2</strain>
    </source>
</reference>
<sequence length="110" mass="12849">MNYDYKVFTKEMKKNYKILIPNMLPIHFRILNKILKNYGFDIEFLEDDVHEIIEYGLKYSNNDICYPAMIVIGQFISALKSGKYDIDKTALLMTQTGGGCRASNYIHLIR</sequence>
<dbReference type="PANTHER" id="PTHR32329">
    <property type="entry name" value="BIFUNCTIONAL PROTEIN [INCLUDES 2-HYDROXYACYL-COA DEHYDRATASE (N-TER) AND ITS ACTIVATOR DOMAIN (C_TERM)-RELATED"/>
    <property type="match status" value="1"/>
</dbReference>
<proteinExistence type="predicted"/>
<feature type="non-terminal residue" evidence="1">
    <location>
        <position position="110"/>
    </location>
</feature>
<comment type="caution">
    <text evidence="1">The sequence shown here is derived from an EMBL/GenBank/DDBJ whole genome shotgun (WGS) entry which is preliminary data.</text>
</comment>
<dbReference type="Proteomes" id="UP001292368">
    <property type="component" value="Unassembled WGS sequence"/>
</dbReference>
<gene>
    <name evidence="1" type="ORF">GNF77_19050</name>
</gene>
<dbReference type="PANTHER" id="PTHR32329:SF4">
    <property type="entry name" value="ACTIVATOR OF 2-HYDROXYACYL-COA DEHYDRATASE"/>
    <property type="match status" value="1"/>
</dbReference>
<protein>
    <submittedName>
        <fullName evidence="1">2-hydroxyglutaryl-CoA dehydratase</fullName>
    </submittedName>
</protein>
<dbReference type="EMBL" id="WNVM01000983">
    <property type="protein sequence ID" value="MDZ5010950.1"/>
    <property type="molecule type" value="Genomic_DNA"/>
</dbReference>
<evidence type="ECO:0000313" key="1">
    <source>
        <dbReference type="EMBL" id="MDZ5010950.1"/>
    </source>
</evidence>
<organism evidence="1 2">
    <name type="scientific">Clostridium perfringens</name>
    <dbReference type="NCBI Taxonomy" id="1502"/>
    <lineage>
        <taxon>Bacteria</taxon>
        <taxon>Bacillati</taxon>
        <taxon>Bacillota</taxon>
        <taxon>Clostridia</taxon>
        <taxon>Eubacteriales</taxon>
        <taxon>Clostridiaceae</taxon>
        <taxon>Clostridium</taxon>
    </lineage>
</organism>
<name>A0AAW9IM00_CLOPF</name>
<dbReference type="AlphaFoldDB" id="A0AAW9IM00"/>